<evidence type="ECO:0000256" key="2">
    <source>
        <dbReference type="PIRSR" id="PIRSR602401-1"/>
    </source>
</evidence>
<keyword evidence="4" id="KW-1133">Transmembrane helix</keyword>
<evidence type="ECO:0008006" key="6">
    <source>
        <dbReference type="Google" id="ProtNLM"/>
    </source>
</evidence>
<evidence type="ECO:0000256" key="4">
    <source>
        <dbReference type="SAM" id="Phobius"/>
    </source>
</evidence>
<dbReference type="InterPro" id="IPR036396">
    <property type="entry name" value="Cyt_P450_sf"/>
</dbReference>
<dbReference type="PRINTS" id="PR00463">
    <property type="entry name" value="EP450I"/>
</dbReference>
<name>A0A7S2UL92_9STRA</name>
<gene>
    <name evidence="5" type="ORF">ASEP1449_LOCUS13593</name>
</gene>
<dbReference type="GO" id="GO:0020037">
    <property type="term" value="F:heme binding"/>
    <property type="evidence" value="ECO:0007669"/>
    <property type="project" value="InterPro"/>
</dbReference>
<evidence type="ECO:0000256" key="1">
    <source>
        <dbReference type="ARBA" id="ARBA00010617"/>
    </source>
</evidence>
<dbReference type="EMBL" id="HBHQ01020203">
    <property type="protein sequence ID" value="CAD9821759.1"/>
    <property type="molecule type" value="Transcribed_RNA"/>
</dbReference>
<feature type="compositionally biased region" description="Acidic residues" evidence="3">
    <location>
        <begin position="316"/>
        <end position="326"/>
    </location>
</feature>
<dbReference type="GO" id="GO:0016705">
    <property type="term" value="F:oxidoreductase activity, acting on paired donors, with incorporation or reduction of molecular oxygen"/>
    <property type="evidence" value="ECO:0007669"/>
    <property type="project" value="InterPro"/>
</dbReference>
<dbReference type="GO" id="GO:0005506">
    <property type="term" value="F:iron ion binding"/>
    <property type="evidence" value="ECO:0007669"/>
    <property type="project" value="InterPro"/>
</dbReference>
<dbReference type="GO" id="GO:0004497">
    <property type="term" value="F:monooxygenase activity"/>
    <property type="evidence" value="ECO:0007669"/>
    <property type="project" value="InterPro"/>
</dbReference>
<protein>
    <recommendedName>
        <fullName evidence="6">Cytochrome P450</fullName>
    </recommendedName>
</protein>
<dbReference type="InterPro" id="IPR002401">
    <property type="entry name" value="Cyt_P450_E_grp-I"/>
</dbReference>
<dbReference type="SUPFAM" id="SSF48264">
    <property type="entry name" value="Cytochrome P450"/>
    <property type="match status" value="1"/>
</dbReference>
<dbReference type="PANTHER" id="PTHR24305">
    <property type="entry name" value="CYTOCHROME P450"/>
    <property type="match status" value="1"/>
</dbReference>
<feature type="compositionally biased region" description="Low complexity" evidence="3">
    <location>
        <begin position="327"/>
        <end position="341"/>
    </location>
</feature>
<organism evidence="5">
    <name type="scientific">Attheya septentrionalis</name>
    <dbReference type="NCBI Taxonomy" id="420275"/>
    <lineage>
        <taxon>Eukaryota</taxon>
        <taxon>Sar</taxon>
        <taxon>Stramenopiles</taxon>
        <taxon>Ochrophyta</taxon>
        <taxon>Bacillariophyta</taxon>
        <taxon>Coscinodiscophyceae</taxon>
        <taxon>Chaetocerotophycidae</taxon>
        <taxon>Chaetocerotales</taxon>
        <taxon>Attheyaceae</taxon>
        <taxon>Attheya</taxon>
    </lineage>
</organism>
<feature type="region of interest" description="Disordered" evidence="3">
    <location>
        <begin position="296"/>
        <end position="343"/>
    </location>
</feature>
<dbReference type="Pfam" id="PF00067">
    <property type="entry name" value="p450"/>
    <property type="match status" value="1"/>
</dbReference>
<dbReference type="PRINTS" id="PR00385">
    <property type="entry name" value="P450"/>
</dbReference>
<feature type="transmembrane region" description="Helical" evidence="4">
    <location>
        <begin position="43"/>
        <end position="61"/>
    </location>
</feature>
<feature type="compositionally biased region" description="Low complexity" evidence="3">
    <location>
        <begin position="160"/>
        <end position="179"/>
    </location>
</feature>
<dbReference type="PANTHER" id="PTHR24305:SF166">
    <property type="entry name" value="CYTOCHROME P450 12A4, MITOCHONDRIAL-RELATED"/>
    <property type="match status" value="1"/>
</dbReference>
<keyword evidence="4" id="KW-0812">Transmembrane</keyword>
<accession>A0A7S2UL92</accession>
<reference evidence="5" key="1">
    <citation type="submission" date="2021-01" db="EMBL/GenBank/DDBJ databases">
        <authorList>
            <person name="Corre E."/>
            <person name="Pelletier E."/>
            <person name="Niang G."/>
            <person name="Scheremetjew M."/>
            <person name="Finn R."/>
            <person name="Kale V."/>
            <person name="Holt S."/>
            <person name="Cochrane G."/>
            <person name="Meng A."/>
            <person name="Brown T."/>
            <person name="Cohen L."/>
        </authorList>
    </citation>
    <scope>NUCLEOTIDE SEQUENCE</scope>
    <source>
        <strain evidence="5">CCMP2084</strain>
    </source>
</reference>
<keyword evidence="2" id="KW-0349">Heme</keyword>
<dbReference type="InterPro" id="IPR001128">
    <property type="entry name" value="Cyt_P450"/>
</dbReference>
<dbReference type="Gene3D" id="1.10.630.10">
    <property type="entry name" value="Cytochrome P450"/>
    <property type="match status" value="2"/>
</dbReference>
<keyword evidence="4" id="KW-0472">Membrane</keyword>
<sequence length="699" mass="78402">MRTCVYPLFVPIVWLSTNNIVPPEMTAGMDQVCRSGLTHSLEYFFLLLIPICCLLLLVYWIQLGTRRKLEGGTCRLPTVIWIPRFLNYTPLEDENQKEGTKSLPKKLKLGSSAITGILPKMERLGGPYGMFGTVYGLNTMVVHMAHPTPVRQVLMGIGGKPSSPSSGRRSSSVTTSAGATKSPAYNHFKNFSGDGVFTSDGDEWKAKRASVIHCLLKGINGSNSDASRRLEREVNRSADRFVRDVEKIQSQANIMPTEQDLSDNGNCAGFNVVPVMQRTTVELIYRFITHDEKSLDDDSFEEDNMSCQTNGCLDGTDQDDETDDSSNDVSSTISCSSASDTSSEKNLSQHLCSAKVQGDLNESSQHKTTLIQSYLQSVTKIRMIILAQSRSFWFLLPRWVYRTFSSMFQEEEETMGPIRKFAMRAYLRAKPGSPLAMLQKQPSHSDSKMVKEKGFPESIVSKAMLDEAITLLFAGQDTSAATLSWTLHLLSLHPDIQQRLIEEIRMVMKTTECDWKKDGSMSKKSISKMPFLDAVLKESMRLYPVAPFIVRKLPEPLEIPAEKDPIKSPTILPAGSLACIWIYGLHRNKQLWDRPDEFIPDRWIDPQLRERDKGQNNGAFMPFAAGPRNCVGQPLAHVILRIMLARILLEYNVVDDRLQSKQLKNGKETNIDPLCLRKDMQAGFTVLPVGGVQLTMLKR</sequence>
<dbReference type="InterPro" id="IPR050121">
    <property type="entry name" value="Cytochrome_P450_monoxygenase"/>
</dbReference>
<evidence type="ECO:0000256" key="3">
    <source>
        <dbReference type="SAM" id="MobiDB-lite"/>
    </source>
</evidence>
<feature type="region of interest" description="Disordered" evidence="3">
    <location>
        <begin position="155"/>
        <end position="179"/>
    </location>
</feature>
<proteinExistence type="inferred from homology"/>
<comment type="similarity">
    <text evidence="1">Belongs to the cytochrome P450 family.</text>
</comment>
<comment type="cofactor">
    <cofactor evidence="2">
        <name>heme</name>
        <dbReference type="ChEBI" id="CHEBI:30413"/>
    </cofactor>
</comment>
<keyword evidence="2" id="KW-0479">Metal-binding</keyword>
<evidence type="ECO:0000313" key="5">
    <source>
        <dbReference type="EMBL" id="CAD9821759.1"/>
    </source>
</evidence>
<dbReference type="AlphaFoldDB" id="A0A7S2UL92"/>
<feature type="binding site" description="axial binding residue" evidence="2">
    <location>
        <position position="630"/>
    </location>
    <ligand>
        <name>heme</name>
        <dbReference type="ChEBI" id="CHEBI:30413"/>
    </ligand>
    <ligandPart>
        <name>Fe</name>
        <dbReference type="ChEBI" id="CHEBI:18248"/>
    </ligandPart>
</feature>
<keyword evidence="2" id="KW-0408">Iron</keyword>